<organism evidence="4 6">
    <name type="scientific">Brevibacillus composti</name>
    <dbReference type="NCBI Taxonomy" id="2796470"/>
    <lineage>
        <taxon>Bacteria</taxon>
        <taxon>Bacillati</taxon>
        <taxon>Bacillota</taxon>
        <taxon>Bacilli</taxon>
        <taxon>Bacillales</taxon>
        <taxon>Paenibacillaceae</taxon>
        <taxon>Brevibacillus</taxon>
    </lineage>
</organism>
<dbReference type="Proteomes" id="UP000677234">
    <property type="component" value="Chromosome"/>
</dbReference>
<reference evidence="5" key="2">
    <citation type="submission" date="2021-04" db="EMBL/GenBank/DDBJ databases">
        <title>Brevibacillus composti FJAT-54423, complete genome.</title>
        <authorList>
            <person name="Tang R."/>
        </authorList>
    </citation>
    <scope>NUCLEOTIDE SEQUENCE</scope>
    <source>
        <strain evidence="5">FJAT-54424</strain>
    </source>
</reference>
<keyword evidence="3" id="KW-0812">Transmembrane</keyword>
<dbReference type="GO" id="GO:0009986">
    <property type="term" value="C:cell surface"/>
    <property type="evidence" value="ECO:0007669"/>
    <property type="project" value="UniProtKB-SubCell"/>
</dbReference>
<evidence type="ECO:0000313" key="7">
    <source>
        <dbReference type="Proteomes" id="UP000677234"/>
    </source>
</evidence>
<keyword evidence="2" id="KW-0178">Competence</keyword>
<evidence type="ECO:0000256" key="2">
    <source>
        <dbReference type="ARBA" id="ARBA00023287"/>
    </source>
</evidence>
<gene>
    <name evidence="4" type="ORF">JD108_17815</name>
    <name evidence="5" type="ORF">KDJ56_17755</name>
</gene>
<evidence type="ECO:0000256" key="3">
    <source>
        <dbReference type="SAM" id="Phobius"/>
    </source>
</evidence>
<dbReference type="EMBL" id="CP066308">
    <property type="protein sequence ID" value="QQE73721.1"/>
    <property type="molecule type" value="Genomic_DNA"/>
</dbReference>
<dbReference type="EMBL" id="CP073708">
    <property type="protein sequence ID" value="QUO40804.1"/>
    <property type="molecule type" value="Genomic_DNA"/>
</dbReference>
<dbReference type="RefSeq" id="WP_198827323.1">
    <property type="nucleotide sequence ID" value="NZ_CP066308.1"/>
</dbReference>
<protein>
    <submittedName>
        <fullName evidence="4">Prepilin-type N-terminal cleavage/methylation domain-containing protein</fullName>
    </submittedName>
</protein>
<dbReference type="KEGG" id="bcop:JD108_17815"/>
<evidence type="ECO:0000256" key="1">
    <source>
        <dbReference type="ARBA" id="ARBA00004241"/>
    </source>
</evidence>
<dbReference type="GO" id="GO:0030420">
    <property type="term" value="P:establishment of competence for transformation"/>
    <property type="evidence" value="ECO:0007669"/>
    <property type="project" value="UniProtKB-KW"/>
</dbReference>
<keyword evidence="7" id="KW-1185">Reference proteome</keyword>
<evidence type="ECO:0000313" key="5">
    <source>
        <dbReference type="EMBL" id="QUO40804.1"/>
    </source>
</evidence>
<dbReference type="InterPro" id="IPR012902">
    <property type="entry name" value="N_methyl_site"/>
</dbReference>
<evidence type="ECO:0000313" key="4">
    <source>
        <dbReference type="EMBL" id="QQE73721.1"/>
    </source>
</evidence>
<keyword evidence="3" id="KW-1133">Transmembrane helix</keyword>
<comment type="subcellular location">
    <subcellularLocation>
        <location evidence="1">Cell surface</location>
    </subcellularLocation>
</comment>
<proteinExistence type="predicted"/>
<evidence type="ECO:0000313" key="6">
    <source>
        <dbReference type="Proteomes" id="UP000595847"/>
    </source>
</evidence>
<dbReference type="Proteomes" id="UP000595847">
    <property type="component" value="Chromosome"/>
</dbReference>
<sequence length="271" mass="30216">MKRTSLFPRLLRDQSGVTLVEVLAALFIFLIILIPLTSVYVSGVQVYNQTREQTALRNAADFAIGEVMRTVQGASYFELDPVDAEVEPEAAEEMKLLLHILRTKKAGELIPAAEADKLIRELEAGEDIGRLPFSPGLALYTSQTVYAPLDEDAASPVSSGSVTKSLLTRKLYRFAPADSANELVQAFRMEPGYLIRGLFSISADNKTMSLYLVVAPEGEKIVDRDGQQMRFSHLDEIRAELERMEAHPERISSYIRVVKTEIAVANLQRRE</sequence>
<accession>A0A7T5EJH1</accession>
<name>A0A7T5EJH1_9BACL</name>
<feature type="transmembrane region" description="Helical" evidence="3">
    <location>
        <begin position="20"/>
        <end position="41"/>
    </location>
</feature>
<dbReference type="Pfam" id="PF07963">
    <property type="entry name" value="N_methyl"/>
    <property type="match status" value="1"/>
</dbReference>
<keyword evidence="3" id="KW-0472">Membrane</keyword>
<dbReference type="AlphaFoldDB" id="A0A7T5EJH1"/>
<reference evidence="4 6" key="1">
    <citation type="submission" date="2020-12" db="EMBL/GenBank/DDBJ databases">
        <title>strain FJAT-54423T represents a novel species of the genus Brevibacillus.</title>
        <authorList>
            <person name="Tang R."/>
        </authorList>
    </citation>
    <scope>NUCLEOTIDE SEQUENCE [LARGE SCALE GENOMIC DNA]</scope>
    <source>
        <strain evidence="4 6">FJAT-54423</strain>
    </source>
</reference>